<organism evidence="3 4">
    <name type="scientific">Amycolatopsis pigmentata</name>
    <dbReference type="NCBI Taxonomy" id="450801"/>
    <lineage>
        <taxon>Bacteria</taxon>
        <taxon>Bacillati</taxon>
        <taxon>Actinomycetota</taxon>
        <taxon>Actinomycetes</taxon>
        <taxon>Pseudonocardiales</taxon>
        <taxon>Pseudonocardiaceae</taxon>
        <taxon>Amycolatopsis</taxon>
    </lineage>
</organism>
<sequence length="450" mass="49036">MRSVGASPGTLWVTDCFRSGPGSYDRDRIAGAEASGPAPLTEEEPNLANNADALAMDAHYVQHPHEVEAELRKEAPARLMVTPRGMRMWLITRYSDVKEVLVNPLVCKDEAQRAELLSERHEATSGLRSPEFRLIEAHMLNTDPPGHTRLRKLVAKAFTTRAVVRLRPRIESLTEELLDGMADRDDVDLVADFAAPLPITVICELLGVPENDRDKFGDWARTIVSSVGDQRLADAAGHFRAYLADLVTRKRADPSADMLSDLIAVTDGGDQLSEDELVAMASLLVIAGHDTTVNLIANGTLNLLRAPEQLAALRADPGLVPAAVEELLRYEGPVHLGTARFTTGPISVGGVEIPAGEFLAVSLASANRDPERFEDPDRVDIARQTAGHLAFGHGIHHCLGAPLARLEGTIAIGRLIDRFPRLRLAADPETLTWRFSTLMRGLEKLPVSTR</sequence>
<name>A0ABW5G601_9PSEU</name>
<gene>
    <name evidence="3" type="ORF">ACFSXZ_41140</name>
</gene>
<keyword evidence="2" id="KW-0408">Iron</keyword>
<dbReference type="InterPro" id="IPR002397">
    <property type="entry name" value="Cyt_P450_B"/>
</dbReference>
<dbReference type="InterPro" id="IPR001128">
    <property type="entry name" value="Cyt_P450"/>
</dbReference>
<accession>A0ABW5G601</accession>
<dbReference type="PROSITE" id="PS00086">
    <property type="entry name" value="CYTOCHROME_P450"/>
    <property type="match status" value="1"/>
</dbReference>
<dbReference type="Gene3D" id="1.10.630.10">
    <property type="entry name" value="Cytochrome P450"/>
    <property type="match status" value="1"/>
</dbReference>
<keyword evidence="2" id="KW-0503">Monooxygenase</keyword>
<evidence type="ECO:0000256" key="2">
    <source>
        <dbReference type="RuleBase" id="RU000461"/>
    </source>
</evidence>
<dbReference type="Proteomes" id="UP001597417">
    <property type="component" value="Unassembled WGS sequence"/>
</dbReference>
<dbReference type="InterPro" id="IPR036396">
    <property type="entry name" value="Cyt_P450_sf"/>
</dbReference>
<dbReference type="PRINTS" id="PR00359">
    <property type="entry name" value="BP450"/>
</dbReference>
<keyword evidence="2" id="KW-0349">Heme</keyword>
<keyword evidence="2" id="KW-0560">Oxidoreductase</keyword>
<evidence type="ECO:0000313" key="3">
    <source>
        <dbReference type="EMBL" id="MFD2422748.1"/>
    </source>
</evidence>
<comment type="caution">
    <text evidence="3">The sequence shown here is derived from an EMBL/GenBank/DDBJ whole genome shotgun (WGS) entry which is preliminary data.</text>
</comment>
<dbReference type="EMBL" id="JBHUKR010000033">
    <property type="protein sequence ID" value="MFD2422748.1"/>
    <property type="molecule type" value="Genomic_DNA"/>
</dbReference>
<evidence type="ECO:0000313" key="4">
    <source>
        <dbReference type="Proteomes" id="UP001597417"/>
    </source>
</evidence>
<protein>
    <submittedName>
        <fullName evidence="3">Cytochrome P450</fullName>
    </submittedName>
</protein>
<dbReference type="InterPro" id="IPR017972">
    <property type="entry name" value="Cyt_P450_CS"/>
</dbReference>
<reference evidence="4" key="1">
    <citation type="journal article" date="2019" name="Int. J. Syst. Evol. Microbiol.">
        <title>The Global Catalogue of Microorganisms (GCM) 10K type strain sequencing project: providing services to taxonomists for standard genome sequencing and annotation.</title>
        <authorList>
            <consortium name="The Broad Institute Genomics Platform"/>
            <consortium name="The Broad Institute Genome Sequencing Center for Infectious Disease"/>
            <person name="Wu L."/>
            <person name="Ma J."/>
        </authorList>
    </citation>
    <scope>NUCLEOTIDE SEQUENCE [LARGE SCALE GENOMIC DNA]</scope>
    <source>
        <strain evidence="4">CGMCC 4.7645</strain>
    </source>
</reference>
<proteinExistence type="inferred from homology"/>
<keyword evidence="4" id="KW-1185">Reference proteome</keyword>
<dbReference type="RefSeq" id="WP_378272000.1">
    <property type="nucleotide sequence ID" value="NZ_JBHUKR010000033.1"/>
</dbReference>
<dbReference type="PANTHER" id="PTHR46696">
    <property type="entry name" value="P450, PUTATIVE (EUROFUNG)-RELATED"/>
    <property type="match status" value="1"/>
</dbReference>
<comment type="similarity">
    <text evidence="1 2">Belongs to the cytochrome P450 family.</text>
</comment>
<dbReference type="Pfam" id="PF00067">
    <property type="entry name" value="p450"/>
    <property type="match status" value="1"/>
</dbReference>
<dbReference type="CDD" id="cd11029">
    <property type="entry name" value="CYP107-like"/>
    <property type="match status" value="1"/>
</dbReference>
<dbReference type="SUPFAM" id="SSF48264">
    <property type="entry name" value="Cytochrome P450"/>
    <property type="match status" value="1"/>
</dbReference>
<evidence type="ECO:0000256" key="1">
    <source>
        <dbReference type="ARBA" id="ARBA00010617"/>
    </source>
</evidence>
<keyword evidence="2" id="KW-0479">Metal-binding</keyword>
<dbReference type="PANTHER" id="PTHR46696:SF1">
    <property type="entry name" value="CYTOCHROME P450 YJIB-RELATED"/>
    <property type="match status" value="1"/>
</dbReference>